<dbReference type="GO" id="GO:0006121">
    <property type="term" value="P:mitochondrial electron transport, succinate to ubiquinone"/>
    <property type="evidence" value="ECO:0007669"/>
    <property type="project" value="TreeGrafter"/>
</dbReference>
<dbReference type="PANTHER" id="PTHR12469:SF2">
    <property type="entry name" value="SUCCINATE DEHYDROGENASE ASSEMBLY FACTOR 2, MITOCHONDRIAL"/>
    <property type="match status" value="1"/>
</dbReference>
<dbReference type="PANTHER" id="PTHR12469">
    <property type="entry name" value="PROTEIN EMI5 HOMOLOG, MITOCHONDRIAL"/>
    <property type="match status" value="1"/>
</dbReference>
<comment type="caution">
    <text evidence="3">The sequence shown here is derived from an EMBL/GenBank/DDBJ whole genome shotgun (WGS) entry which is preliminary data.</text>
</comment>
<dbReference type="Gene3D" id="1.10.150.250">
    <property type="entry name" value="Flavinator of succinate dehydrogenase"/>
    <property type="match status" value="1"/>
</dbReference>
<gene>
    <name evidence="3" type="ORF">TSOC_009781</name>
</gene>
<keyword evidence="4" id="KW-1185">Reference proteome</keyword>
<evidence type="ECO:0000256" key="2">
    <source>
        <dbReference type="ARBA" id="ARBA00023186"/>
    </source>
</evidence>
<dbReference type="Proteomes" id="UP000236333">
    <property type="component" value="Unassembled WGS sequence"/>
</dbReference>
<organism evidence="3 4">
    <name type="scientific">Tetrabaena socialis</name>
    <dbReference type="NCBI Taxonomy" id="47790"/>
    <lineage>
        <taxon>Eukaryota</taxon>
        <taxon>Viridiplantae</taxon>
        <taxon>Chlorophyta</taxon>
        <taxon>core chlorophytes</taxon>
        <taxon>Chlorophyceae</taxon>
        <taxon>CS clade</taxon>
        <taxon>Chlamydomonadales</taxon>
        <taxon>Tetrabaenaceae</taxon>
        <taxon>Tetrabaena</taxon>
    </lineage>
</organism>
<evidence type="ECO:0000256" key="1">
    <source>
        <dbReference type="ARBA" id="ARBA00023128"/>
    </source>
</evidence>
<reference evidence="3 4" key="1">
    <citation type="journal article" date="2017" name="Mol. Biol. Evol.">
        <title>The 4-celled Tetrabaena socialis nuclear genome reveals the essential components for genetic control of cell number at the origin of multicellularity in the volvocine lineage.</title>
        <authorList>
            <person name="Featherston J."/>
            <person name="Arakaki Y."/>
            <person name="Hanschen E.R."/>
            <person name="Ferris P.J."/>
            <person name="Michod R.E."/>
            <person name="Olson B.J.S.C."/>
            <person name="Nozaki H."/>
            <person name="Durand P.M."/>
        </authorList>
    </citation>
    <scope>NUCLEOTIDE SEQUENCE [LARGE SCALE GENOMIC DNA]</scope>
    <source>
        <strain evidence="3 4">NIES-571</strain>
    </source>
</reference>
<evidence type="ECO:0000313" key="3">
    <source>
        <dbReference type="EMBL" id="PNH04084.1"/>
    </source>
</evidence>
<dbReference type="FunFam" id="1.10.150.250:FF:000004">
    <property type="entry name" value="Succinate dehydrogenase assembly factor 2, mitochondrial"/>
    <property type="match status" value="1"/>
</dbReference>
<dbReference type="GO" id="GO:0006099">
    <property type="term" value="P:tricarboxylic acid cycle"/>
    <property type="evidence" value="ECO:0007669"/>
    <property type="project" value="TreeGrafter"/>
</dbReference>
<dbReference type="EMBL" id="PGGS01000425">
    <property type="protein sequence ID" value="PNH04084.1"/>
    <property type="molecule type" value="Genomic_DNA"/>
</dbReference>
<dbReference type="OrthoDB" id="284292at2759"/>
<keyword evidence="2" id="KW-0143">Chaperone</keyword>
<evidence type="ECO:0000313" key="4">
    <source>
        <dbReference type="Proteomes" id="UP000236333"/>
    </source>
</evidence>
<dbReference type="InterPro" id="IPR036714">
    <property type="entry name" value="SDH_sf"/>
</dbReference>
<dbReference type="GO" id="GO:0005739">
    <property type="term" value="C:mitochondrion"/>
    <property type="evidence" value="ECO:0007669"/>
    <property type="project" value="TreeGrafter"/>
</dbReference>
<protein>
    <submittedName>
        <fullName evidence="3">Succinate dehydrogenase assembly factor 2, mitochondrial</fullName>
    </submittedName>
</protein>
<accession>A0A2J7ZUY9</accession>
<dbReference type="GO" id="GO:0034553">
    <property type="term" value="P:mitochondrial respiratory chain complex II assembly"/>
    <property type="evidence" value="ECO:0007669"/>
    <property type="project" value="TreeGrafter"/>
</dbReference>
<dbReference type="AlphaFoldDB" id="A0A2J7ZUY9"/>
<keyword evidence="1" id="KW-0496">Mitochondrion</keyword>
<dbReference type="SUPFAM" id="SSF109910">
    <property type="entry name" value="YgfY-like"/>
    <property type="match status" value="1"/>
</dbReference>
<proteinExistence type="predicted"/>
<dbReference type="Pfam" id="PF03937">
    <property type="entry name" value="Sdh5"/>
    <property type="match status" value="1"/>
</dbReference>
<sequence length="175" mass="18752">MLSRVAASLAQGALAWARNTGVSAACCAPSTSYALSTASTAAGDDPVGRRGMVNKLLYRSKQRGFLELDLLMGLWAESNIPQMGKDDLFHMSQVLDEENPDLFKWLTGQLPAPDHMTGNPVFVAIRGHVAQQLQEWAPVQTRAPSGATWVRGWDDSWRGANQAEGAQSKGGGAAQ</sequence>
<dbReference type="InterPro" id="IPR005631">
    <property type="entry name" value="SDH"/>
</dbReference>
<name>A0A2J7ZUY9_9CHLO</name>